<keyword evidence="2" id="KW-1185">Reference proteome</keyword>
<evidence type="ECO:0000313" key="1">
    <source>
        <dbReference type="EMBL" id="ACZ21845.1"/>
    </source>
</evidence>
<dbReference type="AlphaFoldDB" id="D1BHC5"/>
<sequence length="33" mass="3659">MDIWTALIEGPLIQGPLIDFGGILNFLQIGQFQ</sequence>
<dbReference type="KEGG" id="ske:Sked_19200"/>
<organism evidence="1 2">
    <name type="scientific">Sanguibacter keddieii (strain ATCC 51767 / DSM 10542 / NCFB 3025 / ST-74)</name>
    <dbReference type="NCBI Taxonomy" id="446469"/>
    <lineage>
        <taxon>Bacteria</taxon>
        <taxon>Bacillati</taxon>
        <taxon>Actinomycetota</taxon>
        <taxon>Actinomycetes</taxon>
        <taxon>Micrococcales</taxon>
        <taxon>Sanguibacteraceae</taxon>
        <taxon>Sanguibacter</taxon>
    </lineage>
</organism>
<dbReference type="Proteomes" id="UP000000322">
    <property type="component" value="Chromosome"/>
</dbReference>
<dbReference type="HOGENOM" id="CLU_3383691_0_0_11"/>
<proteinExistence type="predicted"/>
<name>D1BHC5_SANKS</name>
<gene>
    <name evidence="1" type="ordered locus">Sked_19200</name>
</gene>
<reference evidence="1 2" key="1">
    <citation type="journal article" date="2009" name="Stand. Genomic Sci.">
        <title>Complete genome sequence of Sanguibacter keddieii type strain (ST-74).</title>
        <authorList>
            <person name="Ivanova N."/>
            <person name="Sikorski J."/>
            <person name="Sims D."/>
            <person name="Brettin T."/>
            <person name="Detter J.C."/>
            <person name="Han C."/>
            <person name="Lapidus A."/>
            <person name="Copeland A."/>
            <person name="Glavina Del Rio T."/>
            <person name="Nolan M."/>
            <person name="Chen F."/>
            <person name="Lucas S."/>
            <person name="Tice H."/>
            <person name="Cheng J.F."/>
            <person name="Bruce D."/>
            <person name="Goodwin L."/>
            <person name="Pitluck S."/>
            <person name="Pati A."/>
            <person name="Mavromatis K."/>
            <person name="Chen A."/>
            <person name="Palaniappan K."/>
            <person name="D'haeseleer P."/>
            <person name="Chain P."/>
            <person name="Bristow J."/>
            <person name="Eisen J.A."/>
            <person name="Markowitz V."/>
            <person name="Hugenholtz P."/>
            <person name="Goker M."/>
            <person name="Pukall R."/>
            <person name="Klenk H.P."/>
            <person name="Kyrpides N.C."/>
        </authorList>
    </citation>
    <scope>NUCLEOTIDE SEQUENCE [LARGE SCALE GENOMIC DNA]</scope>
    <source>
        <strain evidence="2">ATCC 51767 / DSM 10542 / NCFB 3025 / ST-74</strain>
    </source>
</reference>
<dbReference type="STRING" id="446469.Sked_19200"/>
<accession>D1BHC5</accession>
<protein>
    <submittedName>
        <fullName evidence="1">Uncharacterized protein</fullName>
    </submittedName>
</protein>
<dbReference type="EMBL" id="CP001819">
    <property type="protein sequence ID" value="ACZ21845.1"/>
    <property type="molecule type" value="Genomic_DNA"/>
</dbReference>
<evidence type="ECO:0000313" key="2">
    <source>
        <dbReference type="Proteomes" id="UP000000322"/>
    </source>
</evidence>